<evidence type="ECO:0000259" key="9">
    <source>
        <dbReference type="PROSITE" id="PS51194"/>
    </source>
</evidence>
<dbReference type="VEuPathDB" id="TriTrypDB:LDHU3_30.3120"/>
<evidence type="ECO:0000256" key="3">
    <source>
        <dbReference type="ARBA" id="ARBA00022840"/>
    </source>
</evidence>
<dbReference type="Proteomes" id="UP000318821">
    <property type="component" value="Unassembled WGS sequence"/>
</dbReference>
<feature type="region of interest" description="Disordered" evidence="7">
    <location>
        <begin position="1260"/>
        <end position="1292"/>
    </location>
</feature>
<feature type="region of interest" description="Disordered" evidence="7">
    <location>
        <begin position="519"/>
        <end position="573"/>
    </location>
</feature>
<dbReference type="Pfam" id="PF00270">
    <property type="entry name" value="DEAD"/>
    <property type="match status" value="1"/>
</dbReference>
<dbReference type="SUPFAM" id="SSF52540">
    <property type="entry name" value="P-loop containing nucleoside triphosphate hydrolases"/>
    <property type="match status" value="1"/>
</dbReference>
<feature type="coiled-coil region" evidence="6">
    <location>
        <begin position="853"/>
        <end position="903"/>
    </location>
</feature>
<dbReference type="GO" id="GO:0009378">
    <property type="term" value="F:four-way junction helicase activity"/>
    <property type="evidence" value="ECO:0007669"/>
    <property type="project" value="TreeGrafter"/>
</dbReference>
<dbReference type="EC" id="5.6.2.4" evidence="5"/>
<evidence type="ECO:0000256" key="7">
    <source>
        <dbReference type="SAM" id="MobiDB-lite"/>
    </source>
</evidence>
<dbReference type="EMBL" id="RHLD01000008">
    <property type="protein sequence ID" value="TPP43295.1"/>
    <property type="molecule type" value="Genomic_DNA"/>
</dbReference>
<dbReference type="GO" id="GO:0003676">
    <property type="term" value="F:nucleic acid binding"/>
    <property type="evidence" value="ECO:0007669"/>
    <property type="project" value="InterPro"/>
</dbReference>
<dbReference type="GO" id="GO:0005694">
    <property type="term" value="C:chromosome"/>
    <property type="evidence" value="ECO:0007669"/>
    <property type="project" value="TreeGrafter"/>
</dbReference>
<evidence type="ECO:0000256" key="5">
    <source>
        <dbReference type="ARBA" id="ARBA00034808"/>
    </source>
</evidence>
<dbReference type="PANTHER" id="PTHR13710">
    <property type="entry name" value="DNA HELICASE RECQ FAMILY MEMBER"/>
    <property type="match status" value="1"/>
</dbReference>
<protein>
    <recommendedName>
        <fullName evidence="5">DNA 3'-5' helicase</fullName>
        <ecNumber evidence="5">5.6.2.4</ecNumber>
    </recommendedName>
</protein>
<dbReference type="SMART" id="SM00490">
    <property type="entry name" value="HELICc"/>
    <property type="match status" value="1"/>
</dbReference>
<evidence type="ECO:0000256" key="4">
    <source>
        <dbReference type="ARBA" id="ARBA00034617"/>
    </source>
</evidence>
<feature type="coiled-coil region" evidence="6">
    <location>
        <begin position="940"/>
        <end position="978"/>
    </location>
</feature>
<feature type="compositionally biased region" description="Acidic residues" evidence="7">
    <location>
        <begin position="1845"/>
        <end position="1854"/>
    </location>
</feature>
<evidence type="ECO:0000259" key="8">
    <source>
        <dbReference type="PROSITE" id="PS51192"/>
    </source>
</evidence>
<evidence type="ECO:0000256" key="2">
    <source>
        <dbReference type="ARBA" id="ARBA00022741"/>
    </source>
</evidence>
<dbReference type="VEuPathDB" id="TriTrypDB:LDHU3_30.3130"/>
<organism evidence="10 11">
    <name type="scientific">Leishmania donovani</name>
    <dbReference type="NCBI Taxonomy" id="5661"/>
    <lineage>
        <taxon>Eukaryota</taxon>
        <taxon>Discoba</taxon>
        <taxon>Euglenozoa</taxon>
        <taxon>Kinetoplastea</taxon>
        <taxon>Metakinetoplastina</taxon>
        <taxon>Trypanosomatida</taxon>
        <taxon>Trypanosomatidae</taxon>
        <taxon>Leishmaniinae</taxon>
        <taxon>Leishmania</taxon>
    </lineage>
</organism>
<dbReference type="VEuPathDB" id="TriTrypDB:LdBPK_302310.1"/>
<feature type="compositionally biased region" description="Polar residues" evidence="7">
    <location>
        <begin position="1060"/>
        <end position="1070"/>
    </location>
</feature>
<dbReference type="GO" id="GO:0005634">
    <property type="term" value="C:nucleus"/>
    <property type="evidence" value="ECO:0007669"/>
    <property type="project" value="TreeGrafter"/>
</dbReference>
<name>A0A504X6P3_LEIDO</name>
<comment type="similarity">
    <text evidence="1">Belongs to the helicase family. RecQ subfamily.</text>
</comment>
<feature type="region of interest" description="Disordered" evidence="7">
    <location>
        <begin position="1308"/>
        <end position="1330"/>
    </location>
</feature>
<dbReference type="VEuPathDB" id="TriTrypDB:LdBPK_302300.1"/>
<dbReference type="GO" id="GO:0005737">
    <property type="term" value="C:cytoplasm"/>
    <property type="evidence" value="ECO:0007669"/>
    <property type="project" value="TreeGrafter"/>
</dbReference>
<feature type="domain" description="Helicase C-terminal" evidence="9">
    <location>
        <begin position="1772"/>
        <end position="1981"/>
    </location>
</feature>
<comment type="catalytic activity">
    <reaction evidence="4">
        <text>Couples ATP hydrolysis with the unwinding of duplex DNA by translocating in the 3'-5' direction.</text>
        <dbReference type="EC" id="5.6.2.4"/>
    </reaction>
</comment>
<proteinExistence type="inferred from homology"/>
<dbReference type="InterPro" id="IPR001650">
    <property type="entry name" value="Helicase_C-like"/>
</dbReference>
<evidence type="ECO:0000256" key="1">
    <source>
        <dbReference type="ARBA" id="ARBA00005446"/>
    </source>
</evidence>
<reference evidence="11" key="1">
    <citation type="submission" date="2019-02" db="EMBL/GenBank/DDBJ databases">
        <title>FDA dAtabase for Regulatory Grade micrObial Sequences (FDA-ARGOS): Supporting development and validation of Infectious Disease Dx tests.</title>
        <authorList>
            <person name="Duncan R."/>
            <person name="Fisher C."/>
            <person name="Tallon L."/>
            <person name="Sadzewicz L."/>
            <person name="Sengamalay N."/>
            <person name="Ott S."/>
            <person name="Godinez A."/>
            <person name="Nagaraj S."/>
            <person name="Vavikolanu K."/>
            <person name="Vyas G."/>
            <person name="Nadendla S."/>
            <person name="Aluvathingal J."/>
            <person name="Sichtig H."/>
        </authorList>
    </citation>
    <scope>NUCLEOTIDE SEQUENCE [LARGE SCALE GENOMIC DNA]</scope>
    <source>
        <strain evidence="11">FDAARGOS_360</strain>
    </source>
</reference>
<comment type="caution">
    <text evidence="10">The sequence shown here is derived from an EMBL/GenBank/DDBJ whole genome shotgun (WGS) entry which is preliminary data.</text>
</comment>
<keyword evidence="10" id="KW-0378">Hydrolase</keyword>
<dbReference type="InterPro" id="IPR014001">
    <property type="entry name" value="Helicase_ATP-bd"/>
</dbReference>
<feature type="compositionally biased region" description="Low complexity" evidence="7">
    <location>
        <begin position="562"/>
        <end position="573"/>
    </location>
</feature>
<dbReference type="VEuPathDB" id="TriTrypDB:LdCL_300028500"/>
<dbReference type="PROSITE" id="PS51192">
    <property type="entry name" value="HELICASE_ATP_BIND_1"/>
    <property type="match status" value="1"/>
</dbReference>
<dbReference type="InterPro" id="IPR011545">
    <property type="entry name" value="DEAD/DEAH_box_helicase_dom"/>
</dbReference>
<dbReference type="PROSITE" id="PS51194">
    <property type="entry name" value="HELICASE_CTER"/>
    <property type="match status" value="1"/>
</dbReference>
<keyword evidence="10" id="KW-0347">Helicase</keyword>
<dbReference type="InterPro" id="IPR027417">
    <property type="entry name" value="P-loop_NTPase"/>
</dbReference>
<accession>A0A504X6P3</accession>
<keyword evidence="2" id="KW-0547">Nucleotide-binding</keyword>
<feature type="region of interest" description="Disordered" evidence="7">
    <location>
        <begin position="1840"/>
        <end position="1863"/>
    </location>
</feature>
<dbReference type="Gene3D" id="3.40.50.300">
    <property type="entry name" value="P-loop containing nucleotide triphosphate hydrolases"/>
    <property type="match status" value="3"/>
</dbReference>
<sequence length="2322" mass="249227">MTDWRAEASRVIKAFDDALGRPPFPVNAPDDLVSKAQAVQGTLGTVAAAGKLESLEGVSEVTTTLPILCASLKEGTPNHTPCLRLYRPLLLAAAHASSLSTYPISYLLRDAEQVLAPQEVPSLSGSSVACTLARASTAASREVDGDDAEVEKEVTLFTFMALTHSLTPAYMRRFLRLGALEPPAAGNAANSKPGKGKGGASHAGDTDKKAHPSSPSTTASGANRAGEVGGGYSAVPCALLHSMIEAPLSEECRAVFESFVDNTAKFLACVAGDGELARRILDVYAGHLVPKLKPSSLLPCLDAPLLDYFVDVVAASQRAGHTTLLSSRELRDVALRAWDAARLRRLCCAAVSRSIGTEDATASLLVYVFLYLIYCDLGSDETPTTPPPSQPDTAATEPRLSVTESHLIAAVCKASKAVFLADRASASCASVSSAYVQSELGVLLVEGSALPMALAPLQVFGDLLLARPAAVALWRRGLVRQLEWGTEDATLMMATATASASLVEASVVSVLEGVLRGVPRSDQGVRPSTKHEQESAKGGAAKSKRKQKSAAGRSGKGSRIDAASSSPNGGLPSAAAAAVPAPVPLSELLSGCCTCLLLTALLRAGAEASRGEGGSSVDSVCYQDGHVLDCVVRAYSYLLQHQSQRLSAALWHKFSIFTCFMWQWAMTALCRDTEGGGMTYLASMRTLLSAPSTIAVLTALTEDTGSMLWLSPLLLPSYFFLPSTSNAAAEMLSQVLWGSPCRALWIAVVRAAASGEIVGGGGKTAGQAAKTTSSLLTQQLHPIPPAFLLGLLCSQWSDPIVADVAECVAATTVGAGDGTALVASLIRMRTSSACAGDVALPPTCGLAFERAPASASQHGLQRLLDEVERLQEKYLTAAKSARQEAHEEDRQRMQEQLQSIRALADAHRAFCNTAEAKRAARTAEQQHVQEELQRRRAAHVARLRDDAAALERKRQVALETLRRKAMQSRVDAEAARQRRFDSYRRRLESEYRVSTFLEHLQLSSARVMEVREALRTFMDSITPDDLLEYLVSGKAKVPADMLDGDEDVNAADEIEASGGNVDQRTAPSTKRATDPQAPVSPPPRPPATGERRDFWADVMDGASTNRGTGSPGDEDSSYHRISETAPAPTMRTADANVAPAPHNRSFHARIAPLMDLFCYDDGDEFGRVPDMLPIVRLRMASRVWPAPQVQSLGFTDVRDAFERMRDRGLVCIQDDVAQLTLLGFRYHYPFHDPDGMLEVHLREARERVRALVEARKGWRRDNATDDEGSKGGEDMVAKEEEDEEDEASVYPSEDRLLPDVEFGIYGKRQFSTLPPKPPAAGVEEPQSSDAEEPIPFLATMSMNQVGFLHARKCTRRDLLGTSLGNRPASGNVLVNGASHGNEALPVPESRSATSKSLASAASAPLAPMAESECDVTNLEQMLMQIMDAAKAAASTGQTPSPDSAPQSADTLPACEYLLRTCFHFDTGAFKPRQQEVCLSVLAGVSTLAVCPTGWGKSLCFQFPMLVHRLLFQCRYTRWCRQAATAPATAQQSSETAAKEGQTAAPRSAGALLSSGLPAHLFSRFCVVVSPLLALMEDQAEKVNAVDHLSAFVLSGKVGADREARVLAQLESPVCPLDILFVSPEKLIASVPLRRLLQTQAHRLALVCVDEVHCVSGWAYDFRPTFMYVSRVLQSPLLGDPAAHPCQERQAMCAREALAAVPYLCLTATATKAVTHDIQASFGIVRTVTCGDQWRANLRLQVTDLVERHASFHHLPSASGNDAEAREPSARVTQDALLEAVQQLPKPMIVYVQSRADADALSGLLSSKCGQSHSPSPSAASGTRSGVFHAAHYPLPREQASPAYDAEGEGTEENPNDEHAEAPRAPEVAMVIRPYHAALTQTMRSATQRQFLQGKIDVLVATIAFGMGVDKANIRSVIHASAPSSMECYVQEIGRAGRDGAPSICRLLYNPFDFYTLRCRLWGTLLSPSEMHSIVRAILSCSATHVGQRLMLVSVSALSAELGFSEEIIETVLFLLLTTTHVKAPLAEDFSSCASPSRLPAPFKSVCGAYPLSYKVLRVQEEAGKDGDPELASSASNATLHGRATPLKRRRTGATAALGGSSSAVAGVGLLLRQLGATDTVLELCRVTPNMPNQIEMANKLSMPLYEFQQRMQDLVESGIVTVAKYGRSSALLLELADSFDEAASPAGGRAATDVQRPSTPNHEAIAAELSREPGWCDTGLGNGHRSWRPPGREMGKLKAVSLVNAFVEENRLRIHSTYEALRALLGIRPRSLIQHGKYAGQLPLAQSWYVNSPYFGALRTFELSWVLQVLAPHHLDAPTPDA</sequence>
<dbReference type="SMART" id="SM00487">
    <property type="entry name" value="DEXDc"/>
    <property type="match status" value="1"/>
</dbReference>
<evidence type="ECO:0000256" key="6">
    <source>
        <dbReference type="SAM" id="Coils"/>
    </source>
</evidence>
<evidence type="ECO:0000313" key="11">
    <source>
        <dbReference type="Proteomes" id="UP000318821"/>
    </source>
</evidence>
<dbReference type="Pfam" id="PF00271">
    <property type="entry name" value="Helicase_C"/>
    <property type="match status" value="1"/>
</dbReference>
<dbReference type="GO" id="GO:0043138">
    <property type="term" value="F:3'-5' DNA helicase activity"/>
    <property type="evidence" value="ECO:0007669"/>
    <property type="project" value="UniProtKB-EC"/>
</dbReference>
<dbReference type="GO" id="GO:0000724">
    <property type="term" value="P:double-strand break repair via homologous recombination"/>
    <property type="evidence" value="ECO:0007669"/>
    <property type="project" value="TreeGrafter"/>
</dbReference>
<dbReference type="PANTHER" id="PTHR13710:SF108">
    <property type="entry name" value="ATP-DEPENDENT DNA HELICASE Q4"/>
    <property type="match status" value="1"/>
</dbReference>
<keyword evidence="6" id="KW-0175">Coiled coil</keyword>
<feature type="domain" description="Helicase ATP-binding" evidence="8">
    <location>
        <begin position="1477"/>
        <end position="1727"/>
    </location>
</feature>
<dbReference type="GO" id="GO:0005524">
    <property type="term" value="F:ATP binding"/>
    <property type="evidence" value="ECO:0007669"/>
    <property type="project" value="UniProtKB-KW"/>
</dbReference>
<feature type="region of interest" description="Disordered" evidence="7">
    <location>
        <begin position="2064"/>
        <end position="2092"/>
    </location>
</feature>
<feature type="compositionally biased region" description="Basic and acidic residues" evidence="7">
    <location>
        <begin position="1260"/>
        <end position="1278"/>
    </location>
</feature>
<feature type="region of interest" description="Disordered" evidence="7">
    <location>
        <begin position="1055"/>
        <end position="1131"/>
    </location>
</feature>
<keyword evidence="3" id="KW-0067">ATP-binding</keyword>
<feature type="region of interest" description="Disordered" evidence="7">
    <location>
        <begin position="185"/>
        <end position="225"/>
    </location>
</feature>
<evidence type="ECO:0000313" key="10">
    <source>
        <dbReference type="EMBL" id="TPP43295.1"/>
    </source>
</evidence>
<gene>
    <name evidence="10" type="ORF">CGC20_6645</name>
</gene>
<dbReference type="VEuPathDB" id="TriTrypDB:LdCL_300028600"/>